<sequence length="254" mass="28155">MLNGLYVATSGLMMQSRRVENIANNLANVNTAGYKKDVPVFTEYFPTEKEFPQNFIRTTDYNKAMNSTVKMSENKTDFSIGYLRETGNKLDFALTDPNTFFTVDTPFGIRYTRDGAFTINENNELVTAEGYPVLSNIDDDNPQPIVLPDNYTVSETGVILVEGEAQDQLGIAYFEDTDNLQKVGHNLYAAVDVIPEQAENPGVTAGYIEGSNVNSVMEMVRMIDAMRGFETYQKVIQSIDSINGTAINTVGKSV</sequence>
<dbReference type="Pfam" id="PF06429">
    <property type="entry name" value="Flg_bbr_C"/>
    <property type="match status" value="1"/>
</dbReference>
<keyword evidence="8" id="KW-0969">Cilium</keyword>
<evidence type="ECO:0000256" key="3">
    <source>
        <dbReference type="ARBA" id="ARBA00023143"/>
    </source>
</evidence>
<dbReference type="Proteomes" id="UP000287502">
    <property type="component" value="Chromosome"/>
</dbReference>
<dbReference type="GO" id="GO:0071978">
    <property type="term" value="P:bacterial-type flagellum-dependent swarming motility"/>
    <property type="evidence" value="ECO:0007669"/>
    <property type="project" value="TreeGrafter"/>
</dbReference>
<gene>
    <name evidence="8" type="primary">flgF</name>
    <name evidence="8" type="ORF">EP073_02230</name>
</gene>
<keyword evidence="3 4" id="KW-0975">Bacterial flagellum</keyword>
<dbReference type="NCBIfam" id="TIGR03506">
    <property type="entry name" value="FlgEFG_subfam"/>
    <property type="match status" value="1"/>
</dbReference>
<dbReference type="AlphaFoldDB" id="A0A410JVP5"/>
<keyword evidence="8" id="KW-0966">Cell projection</keyword>
<dbReference type="PANTHER" id="PTHR30435:SF19">
    <property type="entry name" value="FLAGELLAR BASAL-BODY ROD PROTEIN FLGG"/>
    <property type="match status" value="1"/>
</dbReference>
<keyword evidence="8" id="KW-0282">Flagellum</keyword>
<comment type="similarity">
    <text evidence="2 4">Belongs to the flagella basal body rod proteins family.</text>
</comment>
<dbReference type="Pfam" id="PF22692">
    <property type="entry name" value="LlgE_F_G_D1"/>
    <property type="match status" value="1"/>
</dbReference>
<dbReference type="InterPro" id="IPR037925">
    <property type="entry name" value="FlgE/F/G-like"/>
</dbReference>
<evidence type="ECO:0000259" key="7">
    <source>
        <dbReference type="Pfam" id="PF22692"/>
    </source>
</evidence>
<dbReference type="InterPro" id="IPR010930">
    <property type="entry name" value="Flg_bb/hook_C_dom"/>
</dbReference>
<dbReference type="OrthoDB" id="9800375at2"/>
<dbReference type="InterPro" id="IPR053967">
    <property type="entry name" value="LlgE_F_G-like_D1"/>
</dbReference>
<dbReference type="RefSeq" id="WP_128465541.1">
    <property type="nucleotide sequence ID" value="NZ_CP035108.1"/>
</dbReference>
<organism evidence="8 9">
    <name type="scientific">Geovibrio thiophilus</name>
    <dbReference type="NCBI Taxonomy" id="139438"/>
    <lineage>
        <taxon>Bacteria</taxon>
        <taxon>Pseudomonadati</taxon>
        <taxon>Deferribacterota</taxon>
        <taxon>Deferribacteres</taxon>
        <taxon>Deferribacterales</taxon>
        <taxon>Geovibrionaceae</taxon>
        <taxon>Geovibrio</taxon>
    </lineage>
</organism>
<accession>A0A410JVP5</accession>
<proteinExistence type="inferred from homology"/>
<protein>
    <submittedName>
        <fullName evidence="8">Flagellar basal-body rod protein FlgF</fullName>
    </submittedName>
</protein>
<dbReference type="InterPro" id="IPR020013">
    <property type="entry name" value="Flagellar_FlgE/F/G"/>
</dbReference>
<evidence type="ECO:0000313" key="9">
    <source>
        <dbReference type="Proteomes" id="UP000287502"/>
    </source>
</evidence>
<dbReference type="KEGG" id="gtl:EP073_02230"/>
<dbReference type="NCBIfam" id="TIGR02490">
    <property type="entry name" value="flgF"/>
    <property type="match status" value="1"/>
</dbReference>
<dbReference type="InterPro" id="IPR012836">
    <property type="entry name" value="FlgF"/>
</dbReference>
<reference evidence="8 9" key="1">
    <citation type="submission" date="2019-01" db="EMBL/GenBank/DDBJ databases">
        <title>Geovibrio thiophilus DSM 11263, complete genome.</title>
        <authorList>
            <person name="Spring S."/>
            <person name="Bunk B."/>
            <person name="Sproer C."/>
        </authorList>
    </citation>
    <scope>NUCLEOTIDE SEQUENCE [LARGE SCALE GENOMIC DNA]</scope>
    <source>
        <strain evidence="8 9">DSM 11263</strain>
    </source>
</reference>
<name>A0A410JVP5_9BACT</name>
<dbReference type="InterPro" id="IPR001444">
    <property type="entry name" value="Flag_bb_rod_N"/>
</dbReference>
<evidence type="ECO:0000313" key="8">
    <source>
        <dbReference type="EMBL" id="QAR32254.1"/>
    </source>
</evidence>
<evidence type="ECO:0000256" key="4">
    <source>
        <dbReference type="RuleBase" id="RU362116"/>
    </source>
</evidence>
<dbReference type="Pfam" id="PF00460">
    <property type="entry name" value="Flg_bb_rod"/>
    <property type="match status" value="1"/>
</dbReference>
<feature type="domain" description="Flagellar basal body rod protein N-terminal" evidence="5">
    <location>
        <begin position="5"/>
        <end position="35"/>
    </location>
</feature>
<dbReference type="PANTHER" id="PTHR30435">
    <property type="entry name" value="FLAGELLAR PROTEIN"/>
    <property type="match status" value="1"/>
</dbReference>
<keyword evidence="9" id="KW-1185">Reference proteome</keyword>
<dbReference type="GO" id="GO:0030694">
    <property type="term" value="C:bacterial-type flagellum basal body, rod"/>
    <property type="evidence" value="ECO:0007669"/>
    <property type="project" value="InterPro"/>
</dbReference>
<evidence type="ECO:0000256" key="2">
    <source>
        <dbReference type="ARBA" id="ARBA00009677"/>
    </source>
</evidence>
<comment type="subcellular location">
    <subcellularLocation>
        <location evidence="1 4">Bacterial flagellum basal body</location>
    </subcellularLocation>
</comment>
<feature type="domain" description="Flagellar basal-body/hook protein C-terminal" evidence="6">
    <location>
        <begin position="205"/>
        <end position="248"/>
    </location>
</feature>
<dbReference type="EMBL" id="CP035108">
    <property type="protein sequence ID" value="QAR32254.1"/>
    <property type="molecule type" value="Genomic_DNA"/>
</dbReference>
<evidence type="ECO:0000259" key="5">
    <source>
        <dbReference type="Pfam" id="PF00460"/>
    </source>
</evidence>
<feature type="domain" description="Flagellar hook protein FlgE/F/G-like D1" evidence="7">
    <location>
        <begin position="98"/>
        <end position="159"/>
    </location>
</feature>
<evidence type="ECO:0000256" key="1">
    <source>
        <dbReference type="ARBA" id="ARBA00004117"/>
    </source>
</evidence>
<evidence type="ECO:0000259" key="6">
    <source>
        <dbReference type="Pfam" id="PF06429"/>
    </source>
</evidence>
<dbReference type="SUPFAM" id="SSF117143">
    <property type="entry name" value="Flagellar hook protein flgE"/>
    <property type="match status" value="1"/>
</dbReference>